<sequence length="246" mass="28740">MCSICILDFETTGLNPEVDEIIEYAIKIHNNDTSINNYVKPNFMEITEKITEITSITPEIVEEQGITQLEACEHIEKFITNNNIQYILAHNGHRFDYLFLKNLFKRNYKVLPNIKYVDTIHIFKDILKKNSYSQKSLCEHYGIVQNNAHRAIGDVIDLSDLCLKAGISINHLNDHSRNVSDVKDMHGILHTIELFKNSEEKENILYNLNSKERRLIHMYVEMFNKKNNVKYEHITDASKTKLIIKK</sequence>
<organism evidence="5">
    <name type="scientific">viral metagenome</name>
    <dbReference type="NCBI Taxonomy" id="1070528"/>
    <lineage>
        <taxon>unclassified sequences</taxon>
        <taxon>metagenomes</taxon>
        <taxon>organismal metagenomes</taxon>
    </lineage>
</organism>
<dbReference type="PANTHER" id="PTHR30231">
    <property type="entry name" value="DNA POLYMERASE III SUBUNIT EPSILON"/>
    <property type="match status" value="1"/>
</dbReference>
<evidence type="ECO:0000256" key="1">
    <source>
        <dbReference type="ARBA" id="ARBA00022722"/>
    </source>
</evidence>
<evidence type="ECO:0000259" key="4">
    <source>
        <dbReference type="SMART" id="SM00479"/>
    </source>
</evidence>
<evidence type="ECO:0000256" key="2">
    <source>
        <dbReference type="ARBA" id="ARBA00022801"/>
    </source>
</evidence>
<evidence type="ECO:0000313" key="5">
    <source>
        <dbReference type="EMBL" id="QHT09403.1"/>
    </source>
</evidence>
<dbReference type="EMBL" id="MN739510">
    <property type="protein sequence ID" value="QHT09403.1"/>
    <property type="molecule type" value="Genomic_DNA"/>
</dbReference>
<reference evidence="5" key="1">
    <citation type="journal article" date="2020" name="Nature">
        <title>Giant virus diversity and host interactions through global metagenomics.</title>
        <authorList>
            <person name="Schulz F."/>
            <person name="Roux S."/>
            <person name="Paez-Espino D."/>
            <person name="Jungbluth S."/>
            <person name="Walsh D.A."/>
            <person name="Denef V.J."/>
            <person name="McMahon K.D."/>
            <person name="Konstantinidis K.T."/>
            <person name="Eloe-Fadrosh E.A."/>
            <person name="Kyrpides N.C."/>
            <person name="Woyke T."/>
        </authorList>
    </citation>
    <scope>NUCLEOTIDE SEQUENCE</scope>
    <source>
        <strain evidence="5">GVMAG-M-3300023110-24</strain>
    </source>
</reference>
<dbReference type="PANTHER" id="PTHR30231:SF4">
    <property type="entry name" value="PROTEIN NEN2"/>
    <property type="match status" value="1"/>
</dbReference>
<evidence type="ECO:0000256" key="3">
    <source>
        <dbReference type="ARBA" id="ARBA00022839"/>
    </source>
</evidence>
<keyword evidence="2" id="KW-0378">Hydrolase</keyword>
<dbReference type="Gene3D" id="3.30.420.10">
    <property type="entry name" value="Ribonuclease H-like superfamily/Ribonuclease H"/>
    <property type="match status" value="1"/>
</dbReference>
<dbReference type="Pfam" id="PF00929">
    <property type="entry name" value="RNase_T"/>
    <property type="match status" value="1"/>
</dbReference>
<dbReference type="InterPro" id="IPR012337">
    <property type="entry name" value="RNaseH-like_sf"/>
</dbReference>
<keyword evidence="3" id="KW-0269">Exonuclease</keyword>
<dbReference type="SUPFAM" id="SSF53098">
    <property type="entry name" value="Ribonuclease H-like"/>
    <property type="match status" value="1"/>
</dbReference>
<dbReference type="CDD" id="cd06127">
    <property type="entry name" value="DEDDh"/>
    <property type="match status" value="1"/>
</dbReference>
<accession>A0A6C0CYU2</accession>
<feature type="domain" description="Exonuclease" evidence="4">
    <location>
        <begin position="3"/>
        <end position="172"/>
    </location>
</feature>
<dbReference type="InterPro" id="IPR036397">
    <property type="entry name" value="RNaseH_sf"/>
</dbReference>
<proteinExistence type="predicted"/>
<name>A0A6C0CYU2_9ZZZZ</name>
<keyword evidence="1" id="KW-0540">Nuclease</keyword>
<dbReference type="AlphaFoldDB" id="A0A6C0CYU2"/>
<dbReference type="GO" id="GO:0008408">
    <property type="term" value="F:3'-5' exonuclease activity"/>
    <property type="evidence" value="ECO:0007669"/>
    <property type="project" value="TreeGrafter"/>
</dbReference>
<dbReference type="InterPro" id="IPR013520">
    <property type="entry name" value="Ribonucl_H"/>
</dbReference>
<dbReference type="GO" id="GO:0003676">
    <property type="term" value="F:nucleic acid binding"/>
    <property type="evidence" value="ECO:0007669"/>
    <property type="project" value="InterPro"/>
</dbReference>
<protein>
    <recommendedName>
        <fullName evidence="4">Exonuclease domain-containing protein</fullName>
    </recommendedName>
</protein>
<dbReference type="SMART" id="SM00479">
    <property type="entry name" value="EXOIII"/>
    <property type="match status" value="1"/>
</dbReference>